<organism evidence="1 2">
    <name type="scientific">Tetrahymena thermophila (strain SB210)</name>
    <dbReference type="NCBI Taxonomy" id="312017"/>
    <lineage>
        <taxon>Eukaryota</taxon>
        <taxon>Sar</taxon>
        <taxon>Alveolata</taxon>
        <taxon>Ciliophora</taxon>
        <taxon>Intramacronucleata</taxon>
        <taxon>Oligohymenophorea</taxon>
        <taxon>Hymenostomatida</taxon>
        <taxon>Tetrahymenina</taxon>
        <taxon>Tetrahymenidae</taxon>
        <taxon>Tetrahymena</taxon>
    </lineage>
</organism>
<sequence length="320" mass="37891">MDSQQSVEWSSMSFQDKLKYLKQLTDDQLYDLSYEYLNKFIKEEQANLQIMDPNDKKKFEDLRKDIEETISDMNFQLDEMKNSQHSDSHQINKNLVISYKIFEKTNTVSIRAQAELDIPWFNLVALVYEIDLFKNWFPFCKHAYTIKKPKKGEKIGYFEMNLPFISNREAYIQGVGIDRLEVNGTILIKCKTIHDDQQLLKELNINLSESKNVQVQLNFFACEIFPVPGFKNKVKITTISNVDPKVKFLPKWMLNFFAKKFGTYLMEKIFKLASDIKGTEWEKAINAPENQEFYQWVSQRVQLHEEKTLQNNQQTKNQQK</sequence>
<dbReference type="OrthoDB" id="283021at2759"/>
<proteinExistence type="predicted"/>
<dbReference type="AlphaFoldDB" id="Q22BV5"/>
<dbReference type="SMR" id="Q22BV5"/>
<dbReference type="RefSeq" id="XP_001030408.2">
    <property type="nucleotide sequence ID" value="XM_001030408.2"/>
</dbReference>
<protein>
    <submittedName>
        <fullName evidence="1">START-2 domain protein, putative</fullName>
    </submittedName>
</protein>
<dbReference type="PANTHER" id="PTHR34560">
    <property type="entry name" value="POLYKETIDE CYCLASE/DEHYDRASE/LIPID TRANSPORT SUPERFAMILY PROTEIN"/>
    <property type="match status" value="1"/>
</dbReference>
<dbReference type="InterPro" id="IPR023393">
    <property type="entry name" value="START-like_dom_sf"/>
</dbReference>
<dbReference type="Proteomes" id="UP000009168">
    <property type="component" value="Unassembled WGS sequence"/>
</dbReference>
<dbReference type="HOGENOM" id="CLU_1071485_0_0_1"/>
<dbReference type="PANTHER" id="PTHR34560:SF1">
    <property type="entry name" value="START DOMAIN-CONTAINING PROTEIN"/>
    <property type="match status" value="1"/>
</dbReference>
<dbReference type="KEGG" id="tet:TTHERM_01084120"/>
<reference evidence="2" key="1">
    <citation type="journal article" date="2006" name="PLoS Biol.">
        <title>Macronuclear genome sequence of the ciliate Tetrahymena thermophila, a model eukaryote.</title>
        <authorList>
            <person name="Eisen J.A."/>
            <person name="Coyne R.S."/>
            <person name="Wu M."/>
            <person name="Wu D."/>
            <person name="Thiagarajan M."/>
            <person name="Wortman J.R."/>
            <person name="Badger J.H."/>
            <person name="Ren Q."/>
            <person name="Amedeo P."/>
            <person name="Jones K.M."/>
            <person name="Tallon L.J."/>
            <person name="Delcher A.L."/>
            <person name="Salzberg S.L."/>
            <person name="Silva J.C."/>
            <person name="Haas B.J."/>
            <person name="Majoros W.H."/>
            <person name="Farzad M."/>
            <person name="Carlton J.M."/>
            <person name="Smith R.K. Jr."/>
            <person name="Garg J."/>
            <person name="Pearlman R.E."/>
            <person name="Karrer K.M."/>
            <person name="Sun L."/>
            <person name="Manning G."/>
            <person name="Elde N.C."/>
            <person name="Turkewitz A.P."/>
            <person name="Asai D.J."/>
            <person name="Wilkes D.E."/>
            <person name="Wang Y."/>
            <person name="Cai H."/>
            <person name="Collins K."/>
            <person name="Stewart B.A."/>
            <person name="Lee S.R."/>
            <person name="Wilamowska K."/>
            <person name="Weinberg Z."/>
            <person name="Ruzzo W.L."/>
            <person name="Wloga D."/>
            <person name="Gaertig J."/>
            <person name="Frankel J."/>
            <person name="Tsao C.-C."/>
            <person name="Gorovsky M.A."/>
            <person name="Keeling P.J."/>
            <person name="Waller R.F."/>
            <person name="Patron N.J."/>
            <person name="Cherry J.M."/>
            <person name="Stover N.A."/>
            <person name="Krieger C.J."/>
            <person name="del Toro C."/>
            <person name="Ryder H.F."/>
            <person name="Williamson S.C."/>
            <person name="Barbeau R.A."/>
            <person name="Hamilton E.P."/>
            <person name="Orias E."/>
        </authorList>
    </citation>
    <scope>NUCLEOTIDE SEQUENCE [LARGE SCALE GENOMIC DNA]</scope>
    <source>
        <strain evidence="2">SB210</strain>
    </source>
</reference>
<evidence type="ECO:0000313" key="2">
    <source>
        <dbReference type="Proteomes" id="UP000009168"/>
    </source>
</evidence>
<name>Q22BV5_TETTS</name>
<dbReference type="InParanoid" id="Q22BV5"/>
<dbReference type="SUPFAM" id="SSF55961">
    <property type="entry name" value="Bet v1-like"/>
    <property type="match status" value="1"/>
</dbReference>
<evidence type="ECO:0000313" key="1">
    <source>
        <dbReference type="EMBL" id="EAR82745.2"/>
    </source>
</evidence>
<dbReference type="GeneID" id="7842189"/>
<dbReference type="EMBL" id="GG662531">
    <property type="protein sequence ID" value="EAR82745.2"/>
    <property type="molecule type" value="Genomic_DNA"/>
</dbReference>
<keyword evidence="2" id="KW-1185">Reference proteome</keyword>
<accession>Q22BV5</accession>
<gene>
    <name evidence="1" type="ORF">TTHERM_01084120</name>
</gene>
<dbReference type="Gene3D" id="3.30.530.20">
    <property type="match status" value="1"/>
</dbReference>